<dbReference type="PIRSF" id="PIRSF002849">
    <property type="entry name" value="AAA_ATPase_chaperone_MoxR_prd"/>
    <property type="match status" value="1"/>
</dbReference>
<keyword evidence="6" id="KW-0378">Hydrolase</keyword>
<dbReference type="Proteomes" id="UP000575983">
    <property type="component" value="Unassembled WGS sequence"/>
</dbReference>
<name>A0A7W9ZBP9_9SPIR</name>
<dbReference type="Gene3D" id="3.40.50.300">
    <property type="entry name" value="P-loop containing nucleotide triphosphate hydrolases"/>
    <property type="match status" value="1"/>
</dbReference>
<dbReference type="FunFam" id="3.40.50.300:FF:000640">
    <property type="entry name" value="MoxR family ATPase"/>
    <property type="match status" value="1"/>
</dbReference>
<evidence type="ECO:0000313" key="6">
    <source>
        <dbReference type="EMBL" id="MBB6208295.1"/>
    </source>
</evidence>
<dbReference type="Gene3D" id="1.10.8.80">
    <property type="entry name" value="Magnesium chelatase subunit I, C-Terminal domain"/>
    <property type="match status" value="1"/>
</dbReference>
<dbReference type="EMBL" id="JACHFC010000003">
    <property type="protein sequence ID" value="MBB6208295.1"/>
    <property type="molecule type" value="Genomic_DNA"/>
</dbReference>
<dbReference type="InterPro" id="IPR011703">
    <property type="entry name" value="ATPase_AAA-3"/>
</dbReference>
<sequence>MKSSFQIDSEVENALHLINKFRREVASRVLGQKEMIDAILMGLLTDGHVLLEGVPGLAKTLAIQTVSDVLDLEFKRIQFTPDLLPSDLTGNMVYKSATGTFKVRKGPVFSNVILADEINRAPAKVQSALLEAMGERQVTLGDETHRLPDPFFVLATQNPIEQEGTYNLPESQLDRFLLKVNVHYPSVQDEVRLLKIFSVDGRLENIKVAKVMNAYSLADIKRTVGRVKVDDKIMLYIVTLISASRERDKKTYPFAKYIEFGASPRASLSLLKCARVNALYEGRIFVLPEDVKAVAYGVLRHRITPSYEAEVEEMSIDDIIRMLLSAVALP</sequence>
<dbReference type="InterPro" id="IPR041628">
    <property type="entry name" value="ChlI/MoxR_AAA_lid"/>
</dbReference>
<comment type="caution">
    <text evidence="6">The sequence shown here is derived from an EMBL/GenBank/DDBJ whole genome shotgun (WGS) entry which is preliminary data.</text>
</comment>
<dbReference type="SUPFAM" id="SSF52540">
    <property type="entry name" value="P-loop containing nucleoside triphosphate hydrolases"/>
    <property type="match status" value="1"/>
</dbReference>
<keyword evidence="1" id="KW-0547">Nucleotide-binding</keyword>
<evidence type="ECO:0000256" key="2">
    <source>
        <dbReference type="ARBA" id="ARBA00022840"/>
    </source>
</evidence>
<dbReference type="Pfam" id="PF17863">
    <property type="entry name" value="AAA_lid_2"/>
    <property type="match status" value="1"/>
</dbReference>
<evidence type="ECO:0000256" key="3">
    <source>
        <dbReference type="ARBA" id="ARBA00061607"/>
    </source>
</evidence>
<evidence type="ECO:0000313" key="7">
    <source>
        <dbReference type="Proteomes" id="UP000575983"/>
    </source>
</evidence>
<dbReference type="Pfam" id="PF07726">
    <property type="entry name" value="AAA_3"/>
    <property type="match status" value="1"/>
</dbReference>
<keyword evidence="7" id="KW-1185">Reference proteome</keyword>
<evidence type="ECO:0000259" key="4">
    <source>
        <dbReference type="Pfam" id="PF07726"/>
    </source>
</evidence>
<organism evidence="6 7">
    <name type="scientific">Borreliella lanei</name>
    <dbReference type="NCBI Taxonomy" id="373540"/>
    <lineage>
        <taxon>Bacteria</taxon>
        <taxon>Pseudomonadati</taxon>
        <taxon>Spirochaetota</taxon>
        <taxon>Spirochaetia</taxon>
        <taxon>Spirochaetales</taxon>
        <taxon>Borreliaceae</taxon>
        <taxon>Borreliella</taxon>
    </lineage>
</organism>
<protein>
    <submittedName>
        <fullName evidence="6">MoxR-like ATPase</fullName>
        <ecNumber evidence="6">3.6.3.-</ecNumber>
    </submittedName>
</protein>
<dbReference type="AlphaFoldDB" id="A0A7W9ZBP9"/>
<dbReference type="InterPro" id="IPR050764">
    <property type="entry name" value="CbbQ/NirQ/NorQ/GpvN"/>
</dbReference>
<gene>
    <name evidence="6" type="ORF">HNQ06_000820</name>
</gene>
<feature type="domain" description="ATPase AAA-3" evidence="4">
    <location>
        <begin position="48"/>
        <end position="178"/>
    </location>
</feature>
<proteinExistence type="inferred from homology"/>
<comment type="similarity">
    <text evidence="3">Belongs to the MoxR family.</text>
</comment>
<dbReference type="GO" id="GO:0016887">
    <property type="term" value="F:ATP hydrolysis activity"/>
    <property type="evidence" value="ECO:0007669"/>
    <property type="project" value="InterPro"/>
</dbReference>
<dbReference type="GO" id="GO:0005524">
    <property type="term" value="F:ATP binding"/>
    <property type="evidence" value="ECO:0007669"/>
    <property type="project" value="UniProtKB-KW"/>
</dbReference>
<accession>A0A7W9ZBP9</accession>
<keyword evidence="2" id="KW-0067">ATP-binding</keyword>
<dbReference type="InterPro" id="IPR027417">
    <property type="entry name" value="P-loop_NTPase"/>
</dbReference>
<evidence type="ECO:0000259" key="5">
    <source>
        <dbReference type="Pfam" id="PF17863"/>
    </source>
</evidence>
<evidence type="ECO:0000256" key="1">
    <source>
        <dbReference type="ARBA" id="ARBA00022741"/>
    </source>
</evidence>
<dbReference type="PANTHER" id="PTHR42759:SF1">
    <property type="entry name" value="MAGNESIUM-CHELATASE SUBUNIT CHLD"/>
    <property type="match status" value="1"/>
</dbReference>
<reference evidence="6 7" key="1">
    <citation type="submission" date="2020-08" db="EMBL/GenBank/DDBJ databases">
        <title>Genomic Encyclopedia of Type Strains, Phase IV (KMG-IV): sequencing the most valuable type-strain genomes for metagenomic binning, comparative biology and taxonomic classification.</title>
        <authorList>
            <person name="Goeker M."/>
        </authorList>
    </citation>
    <scope>NUCLEOTIDE SEQUENCE [LARGE SCALE GENOMIC DNA]</scope>
    <source>
        <strain evidence="6 7">DSM 17992</strain>
    </source>
</reference>
<dbReference type="RefSeq" id="WP_184107672.1">
    <property type="nucleotide sequence ID" value="NZ_CP124054.1"/>
</dbReference>
<feature type="domain" description="ChlI/MoxR AAA lid" evidence="5">
    <location>
        <begin position="256"/>
        <end position="320"/>
    </location>
</feature>
<dbReference type="PANTHER" id="PTHR42759">
    <property type="entry name" value="MOXR FAMILY PROTEIN"/>
    <property type="match status" value="1"/>
</dbReference>
<dbReference type="EC" id="3.6.3.-" evidence="6"/>